<dbReference type="EMBL" id="VBWP01000004">
    <property type="protein sequence ID" value="TLG74183.1"/>
    <property type="molecule type" value="Genomic_DNA"/>
</dbReference>
<dbReference type="NCBIfam" id="TIGR01494">
    <property type="entry name" value="ATPase_P-type"/>
    <property type="match status" value="1"/>
</dbReference>
<dbReference type="AlphaFoldDB" id="A0A5R8QDV3"/>
<dbReference type="CDD" id="cd00371">
    <property type="entry name" value="HMA"/>
    <property type="match status" value="1"/>
</dbReference>
<keyword evidence="5 14" id="KW-0479">Metal-binding</keyword>
<dbReference type="FunCoup" id="A0A5R8QDV3">
    <property type="interactions" value="299"/>
</dbReference>
<evidence type="ECO:0000256" key="5">
    <source>
        <dbReference type="ARBA" id="ARBA00022723"/>
    </source>
</evidence>
<evidence type="ECO:0000313" key="16">
    <source>
        <dbReference type="EMBL" id="TLG74183.1"/>
    </source>
</evidence>
<dbReference type="SUPFAM" id="SSF55008">
    <property type="entry name" value="HMA, heavy metal-associated domain"/>
    <property type="match status" value="1"/>
</dbReference>
<dbReference type="Proteomes" id="UP000306912">
    <property type="component" value="Unassembled WGS sequence"/>
</dbReference>
<keyword evidence="9" id="KW-1278">Translocase</keyword>
<keyword evidence="7" id="KW-0406">Ion transport</keyword>
<dbReference type="SUPFAM" id="SSF81653">
    <property type="entry name" value="Calcium ATPase, transduction domain A"/>
    <property type="match status" value="1"/>
</dbReference>
<dbReference type="NCBIfam" id="TIGR01511">
    <property type="entry name" value="ATPase-IB1_Cu"/>
    <property type="match status" value="1"/>
</dbReference>
<dbReference type="FunFam" id="2.70.150.10:FF:000002">
    <property type="entry name" value="Copper-transporting ATPase 1, putative"/>
    <property type="match status" value="1"/>
</dbReference>
<evidence type="ECO:0000313" key="17">
    <source>
        <dbReference type="Proteomes" id="UP000306912"/>
    </source>
</evidence>
<dbReference type="SFLD" id="SFLDG00002">
    <property type="entry name" value="C1.7:_P-type_atpase_like"/>
    <property type="match status" value="1"/>
</dbReference>
<evidence type="ECO:0000256" key="14">
    <source>
        <dbReference type="RuleBase" id="RU362081"/>
    </source>
</evidence>
<dbReference type="GO" id="GO:0005524">
    <property type="term" value="F:ATP binding"/>
    <property type="evidence" value="ECO:0007669"/>
    <property type="project" value="UniProtKB-UniRule"/>
</dbReference>
<dbReference type="InterPro" id="IPR044492">
    <property type="entry name" value="P_typ_ATPase_HD_dom"/>
</dbReference>
<dbReference type="OrthoDB" id="9813266at2"/>
<feature type="transmembrane region" description="Helical" evidence="14">
    <location>
        <begin position="372"/>
        <end position="393"/>
    </location>
</feature>
<dbReference type="Pfam" id="PF00122">
    <property type="entry name" value="E1-E2_ATPase"/>
    <property type="match status" value="1"/>
</dbReference>
<feature type="transmembrane region" description="Helical" evidence="14">
    <location>
        <begin position="122"/>
        <end position="143"/>
    </location>
</feature>
<dbReference type="Gene3D" id="2.70.150.10">
    <property type="entry name" value="Calcium-transporting ATPase, cytoplasmic transduction domain A"/>
    <property type="match status" value="1"/>
</dbReference>
<evidence type="ECO:0000256" key="13">
    <source>
        <dbReference type="ARBA" id="ARBA00049289"/>
    </source>
</evidence>
<dbReference type="GO" id="GO:0140581">
    <property type="term" value="F:P-type monovalent copper transporter activity"/>
    <property type="evidence" value="ECO:0007669"/>
    <property type="project" value="UniProtKB-EC"/>
</dbReference>
<comment type="similarity">
    <text evidence="2 14">Belongs to the cation transport ATPase (P-type) (TC 3.A.3) family. Type IB subfamily.</text>
</comment>
<evidence type="ECO:0000256" key="2">
    <source>
        <dbReference type="ARBA" id="ARBA00006024"/>
    </source>
</evidence>
<dbReference type="SUPFAM" id="SSF56784">
    <property type="entry name" value="HAD-like"/>
    <property type="match status" value="1"/>
</dbReference>
<dbReference type="InterPro" id="IPR036412">
    <property type="entry name" value="HAD-like_sf"/>
</dbReference>
<keyword evidence="11" id="KW-0186">Copper</keyword>
<feature type="transmembrane region" description="Helical" evidence="14">
    <location>
        <begin position="186"/>
        <end position="204"/>
    </location>
</feature>
<dbReference type="PROSITE" id="PS00154">
    <property type="entry name" value="ATPASE_E1_E2"/>
    <property type="match status" value="1"/>
</dbReference>
<dbReference type="Gene3D" id="3.40.1110.10">
    <property type="entry name" value="Calcium-transporting ATPase, cytoplasmic domain N"/>
    <property type="match status" value="1"/>
</dbReference>
<dbReference type="CDD" id="cd02094">
    <property type="entry name" value="P-type_ATPase_Cu-like"/>
    <property type="match status" value="1"/>
</dbReference>
<dbReference type="InParanoid" id="A0A5R8QDV3"/>
<name>A0A5R8QDV3_9FIRM</name>
<evidence type="ECO:0000256" key="11">
    <source>
        <dbReference type="ARBA" id="ARBA00023008"/>
    </source>
</evidence>
<feature type="transmembrane region" description="Helical" evidence="14">
    <location>
        <begin position="672"/>
        <end position="692"/>
    </location>
</feature>
<feature type="transmembrane region" description="Helical" evidence="14">
    <location>
        <begin position="698"/>
        <end position="716"/>
    </location>
</feature>
<keyword evidence="17" id="KW-1185">Reference proteome</keyword>
<organism evidence="16 17">
    <name type="scientific">Culicoidibacter larvae</name>
    <dbReference type="NCBI Taxonomy" id="2579976"/>
    <lineage>
        <taxon>Bacteria</taxon>
        <taxon>Bacillati</taxon>
        <taxon>Bacillota</taxon>
        <taxon>Culicoidibacteria</taxon>
        <taxon>Culicoidibacterales</taxon>
        <taxon>Culicoidibacteraceae</taxon>
        <taxon>Culicoidibacter</taxon>
    </lineage>
</organism>
<keyword evidence="6 14" id="KW-0547">Nucleotide-binding</keyword>
<dbReference type="Pfam" id="PF00702">
    <property type="entry name" value="Hydrolase"/>
    <property type="match status" value="1"/>
</dbReference>
<keyword evidence="10 14" id="KW-1133">Transmembrane helix</keyword>
<keyword evidence="4 14" id="KW-0812">Transmembrane</keyword>
<dbReference type="PROSITE" id="PS50846">
    <property type="entry name" value="HMA_2"/>
    <property type="match status" value="1"/>
</dbReference>
<evidence type="ECO:0000256" key="10">
    <source>
        <dbReference type="ARBA" id="ARBA00022989"/>
    </source>
</evidence>
<evidence type="ECO:0000256" key="4">
    <source>
        <dbReference type="ARBA" id="ARBA00022692"/>
    </source>
</evidence>
<dbReference type="InterPro" id="IPR023214">
    <property type="entry name" value="HAD_sf"/>
</dbReference>
<comment type="catalytic activity">
    <reaction evidence="13">
        <text>Cu(+)(in) + ATP + H2O = Cu(+)(out) + ADP + phosphate + H(+)</text>
        <dbReference type="Rhea" id="RHEA:25792"/>
        <dbReference type="ChEBI" id="CHEBI:15377"/>
        <dbReference type="ChEBI" id="CHEBI:15378"/>
        <dbReference type="ChEBI" id="CHEBI:30616"/>
        <dbReference type="ChEBI" id="CHEBI:43474"/>
        <dbReference type="ChEBI" id="CHEBI:49552"/>
        <dbReference type="ChEBI" id="CHEBI:456216"/>
        <dbReference type="EC" id="7.2.2.8"/>
    </reaction>
</comment>
<dbReference type="GO" id="GO:0016887">
    <property type="term" value="F:ATP hydrolysis activity"/>
    <property type="evidence" value="ECO:0007669"/>
    <property type="project" value="InterPro"/>
</dbReference>
<dbReference type="InterPro" id="IPR023299">
    <property type="entry name" value="ATPase_P-typ_cyto_dom_N"/>
</dbReference>
<evidence type="ECO:0000256" key="12">
    <source>
        <dbReference type="ARBA" id="ARBA00023136"/>
    </source>
</evidence>
<dbReference type="PROSITE" id="PS01047">
    <property type="entry name" value="HMA_1"/>
    <property type="match status" value="1"/>
</dbReference>
<keyword evidence="14" id="KW-1003">Cell membrane</keyword>
<reference evidence="16 17" key="1">
    <citation type="submission" date="2019-05" db="EMBL/GenBank/DDBJ databases">
        <title>Culicoidintestinum kansasii gen. nov., sp. nov. from the gastrointestinal tract of the biting midge, Culicoides sonorensis.</title>
        <authorList>
            <person name="Neupane S."/>
            <person name="Ghosh A."/>
            <person name="Gunther S."/>
            <person name="Martin K."/>
            <person name="Zurek L."/>
        </authorList>
    </citation>
    <scope>NUCLEOTIDE SEQUENCE [LARGE SCALE GENOMIC DNA]</scope>
    <source>
        <strain evidence="16 17">CS-1</strain>
    </source>
</reference>
<comment type="caution">
    <text evidence="16">The sequence shown here is derived from an EMBL/GenBank/DDBJ whole genome shotgun (WGS) entry which is preliminary data.</text>
</comment>
<keyword evidence="8 14" id="KW-0067">ATP-binding</keyword>
<feature type="transmembrane region" description="Helical" evidence="14">
    <location>
        <begin position="338"/>
        <end position="360"/>
    </location>
</feature>
<comment type="subcellular location">
    <subcellularLocation>
        <location evidence="1">Cell membrane</location>
        <topology evidence="1">Multi-pass membrane protein</topology>
    </subcellularLocation>
</comment>
<dbReference type="InterPro" id="IPR036163">
    <property type="entry name" value="HMA_dom_sf"/>
</dbReference>
<gene>
    <name evidence="16" type="ORF">FEZ08_05610</name>
</gene>
<sequence length="724" mass="78809">MMKNLKMRVNGMTCTNCSATIERVLAKQEGVEAVVNFSTGYVVGKYDDSKYSLEDIAAMIERAGYDPVLPEKEAATDTHKHGTKEMKRDLWIGIITSLILNIPMIEHLGIAHVPEIFNNPLLQFILATIAMYFVGRNFFISAIKGIRHGNLNMDVLVTIGAISAYGYSIFQWVYYAMNPGAGMPFYYFETAAVILTLIFIGHYIEGRATEKTTTALKDLEKLAATEAHVLVDGAEVTIPIDQIRVNTEMRVYKGEKIPVDGIVVTGDSFIDEAVITGESVPVMKEKGSDVIGGTINMGDTLVIRATKVGGDTMLSAIIQVVEEAQMKKPSIQRIADKISTIFVPTILVIALVTFIGWMVFSGDFIQAFNAAMSVVVISCPCALGLATPLSVLVGTSNAAKMGILYKAGDVFERIQKVDAICFDKTGTLTVGKPQVLTWLGDTDVFDIVWTLEREVVHPIAYAMVEYTAAQDAKAITFDNFKEVAGYGIEGSIGDEQYLIGSLKYMNKENKTIAPKFVELQEASLEKGHTLVYIAKNDAVVAMAAVSDEIKPNAKATIEKMKKRGITTYMITGDNEKAAHTVAIELGIDHVYAGVLPTEKADYIKKIQAEGKQVAFVGDGVNDAPALVVADLGIALGSGTDVAISAADVTLVNSDLDSVDKALQLSQATLRNIYENFAWAFSYNLIAIPMAAFGLLNPMWAAAFMAFSDIVVVLNAWRLRFFKTK</sequence>
<dbReference type="RefSeq" id="WP_138190735.1">
    <property type="nucleotide sequence ID" value="NZ_VBWP01000004.1"/>
</dbReference>
<dbReference type="EC" id="7.2.2.8" evidence="3"/>
<accession>A0A5R8QDV3</accession>
<feature type="transmembrane region" description="Helical" evidence="14">
    <location>
        <begin position="90"/>
        <end position="110"/>
    </location>
</feature>
<dbReference type="InterPro" id="IPR017969">
    <property type="entry name" value="Heavy-metal-associated_CS"/>
</dbReference>
<dbReference type="GO" id="GO:0055070">
    <property type="term" value="P:copper ion homeostasis"/>
    <property type="evidence" value="ECO:0007669"/>
    <property type="project" value="TreeGrafter"/>
</dbReference>
<protein>
    <recommendedName>
        <fullName evidence="3">P-type Cu(+) transporter</fullName>
        <ecNumber evidence="3">7.2.2.8</ecNumber>
    </recommendedName>
</protein>
<dbReference type="GO" id="GO:0043682">
    <property type="term" value="F:P-type divalent copper transporter activity"/>
    <property type="evidence" value="ECO:0007669"/>
    <property type="project" value="TreeGrafter"/>
</dbReference>
<evidence type="ECO:0000256" key="6">
    <source>
        <dbReference type="ARBA" id="ARBA00022741"/>
    </source>
</evidence>
<evidence type="ECO:0000256" key="3">
    <source>
        <dbReference type="ARBA" id="ARBA00012517"/>
    </source>
</evidence>
<dbReference type="PRINTS" id="PR00943">
    <property type="entry name" value="CUATPASE"/>
</dbReference>
<dbReference type="Gene3D" id="3.40.50.1000">
    <property type="entry name" value="HAD superfamily/HAD-like"/>
    <property type="match status" value="1"/>
</dbReference>
<dbReference type="Pfam" id="PF00403">
    <property type="entry name" value="HMA"/>
    <property type="match status" value="1"/>
</dbReference>
<dbReference type="InterPro" id="IPR027256">
    <property type="entry name" value="P-typ_ATPase_IB"/>
</dbReference>
<dbReference type="GO" id="GO:0005886">
    <property type="term" value="C:plasma membrane"/>
    <property type="evidence" value="ECO:0007669"/>
    <property type="project" value="UniProtKB-SubCell"/>
</dbReference>
<dbReference type="InterPro" id="IPR023298">
    <property type="entry name" value="ATPase_P-typ_TM_dom_sf"/>
</dbReference>
<keyword evidence="7" id="KW-0813">Transport</keyword>
<dbReference type="SUPFAM" id="SSF81665">
    <property type="entry name" value="Calcium ATPase, transmembrane domain M"/>
    <property type="match status" value="1"/>
</dbReference>
<dbReference type="GO" id="GO:0005507">
    <property type="term" value="F:copper ion binding"/>
    <property type="evidence" value="ECO:0007669"/>
    <property type="project" value="TreeGrafter"/>
</dbReference>
<evidence type="ECO:0000256" key="1">
    <source>
        <dbReference type="ARBA" id="ARBA00004651"/>
    </source>
</evidence>
<dbReference type="PRINTS" id="PR00119">
    <property type="entry name" value="CATATPASE"/>
</dbReference>
<keyword evidence="7" id="KW-0187">Copper transport</keyword>
<evidence type="ECO:0000259" key="15">
    <source>
        <dbReference type="PROSITE" id="PS50846"/>
    </source>
</evidence>
<feature type="transmembrane region" description="Helical" evidence="14">
    <location>
        <begin position="155"/>
        <end position="174"/>
    </location>
</feature>
<dbReference type="SFLD" id="SFLDF00027">
    <property type="entry name" value="p-type_atpase"/>
    <property type="match status" value="1"/>
</dbReference>
<dbReference type="Gene3D" id="3.30.70.100">
    <property type="match status" value="1"/>
</dbReference>
<dbReference type="PROSITE" id="PS01229">
    <property type="entry name" value="COF_2"/>
    <property type="match status" value="1"/>
</dbReference>
<feature type="domain" description="HMA" evidence="15">
    <location>
        <begin position="3"/>
        <end position="68"/>
    </location>
</feature>
<proteinExistence type="inferred from homology"/>
<dbReference type="InterPro" id="IPR018303">
    <property type="entry name" value="ATPase_P-typ_P_site"/>
</dbReference>
<evidence type="ECO:0000256" key="9">
    <source>
        <dbReference type="ARBA" id="ARBA00022967"/>
    </source>
</evidence>
<dbReference type="InterPro" id="IPR008250">
    <property type="entry name" value="ATPase_P-typ_transduc_dom_A_sf"/>
</dbReference>
<dbReference type="PANTHER" id="PTHR43520:SF8">
    <property type="entry name" value="P-TYPE CU(+) TRANSPORTER"/>
    <property type="match status" value="1"/>
</dbReference>
<dbReference type="NCBIfam" id="TIGR01525">
    <property type="entry name" value="ATPase-IB_hvy"/>
    <property type="match status" value="1"/>
</dbReference>
<evidence type="ECO:0000256" key="8">
    <source>
        <dbReference type="ARBA" id="ARBA00022840"/>
    </source>
</evidence>
<dbReference type="InterPro" id="IPR001757">
    <property type="entry name" value="P_typ_ATPase"/>
</dbReference>
<dbReference type="PANTHER" id="PTHR43520">
    <property type="entry name" value="ATP7, ISOFORM B"/>
    <property type="match status" value="1"/>
</dbReference>
<evidence type="ECO:0000256" key="7">
    <source>
        <dbReference type="ARBA" id="ARBA00022796"/>
    </source>
</evidence>
<dbReference type="InterPro" id="IPR059000">
    <property type="entry name" value="ATPase_P-type_domA"/>
</dbReference>
<dbReference type="SFLD" id="SFLDS00003">
    <property type="entry name" value="Haloacid_Dehalogenase"/>
    <property type="match status" value="1"/>
</dbReference>
<dbReference type="InterPro" id="IPR006121">
    <property type="entry name" value="HMA_dom"/>
</dbReference>
<keyword evidence="12 14" id="KW-0472">Membrane</keyword>